<dbReference type="EMBL" id="CDMC01000014">
    <property type="protein sequence ID" value="CEL09454.1"/>
    <property type="molecule type" value="Genomic_DNA"/>
</dbReference>
<keyword evidence="2" id="KW-0472">Membrane</keyword>
<protein>
    <submittedName>
        <fullName evidence="3">Uncharacterized protein</fullName>
    </submittedName>
</protein>
<gene>
    <name evidence="3" type="ORF">ASPCAL12589</name>
</gene>
<sequence length="219" mass="25392">MARLLGRRGQRPRPRRTGPPLTRALIRQRSRALIVFITIVVAIVWQIVIIFHHLAHIWRFVRATLGETIYGSASVSGDWSSWKIIRSAVCTWAGLQVVCMVIRYLERQFRGSTWQEEGYGFWEYIDKVAKAVEFGDDGQEPDEDSTASSVNIPAQVEDEAQRELVPDEAEHCDEQEDDEDDPLQEEIQPEKSKQLQSNKSKKKEKKKEKKKKKKRGWKM</sequence>
<evidence type="ECO:0000313" key="4">
    <source>
        <dbReference type="Proteomes" id="UP000054771"/>
    </source>
</evidence>
<organism evidence="3 4">
    <name type="scientific">Aspergillus calidoustus</name>
    <dbReference type="NCBI Taxonomy" id="454130"/>
    <lineage>
        <taxon>Eukaryota</taxon>
        <taxon>Fungi</taxon>
        <taxon>Dikarya</taxon>
        <taxon>Ascomycota</taxon>
        <taxon>Pezizomycotina</taxon>
        <taxon>Eurotiomycetes</taxon>
        <taxon>Eurotiomycetidae</taxon>
        <taxon>Eurotiales</taxon>
        <taxon>Aspergillaceae</taxon>
        <taxon>Aspergillus</taxon>
        <taxon>Aspergillus subgen. Nidulantes</taxon>
    </lineage>
</organism>
<feature type="compositionally biased region" description="Acidic residues" evidence="1">
    <location>
        <begin position="135"/>
        <end position="145"/>
    </location>
</feature>
<dbReference type="Proteomes" id="UP000054771">
    <property type="component" value="Unassembled WGS sequence"/>
</dbReference>
<name>A0A0U5GFB4_ASPCI</name>
<evidence type="ECO:0000313" key="3">
    <source>
        <dbReference type="EMBL" id="CEL09454.1"/>
    </source>
</evidence>
<dbReference type="AlphaFoldDB" id="A0A0U5GFB4"/>
<keyword evidence="2" id="KW-1133">Transmembrane helix</keyword>
<keyword evidence="2" id="KW-0812">Transmembrane</keyword>
<evidence type="ECO:0000256" key="1">
    <source>
        <dbReference type="SAM" id="MobiDB-lite"/>
    </source>
</evidence>
<proteinExistence type="predicted"/>
<accession>A0A0U5GFB4</accession>
<feature type="region of interest" description="Disordered" evidence="1">
    <location>
        <begin position="135"/>
        <end position="219"/>
    </location>
</feature>
<feature type="compositionally biased region" description="Basic residues" evidence="1">
    <location>
        <begin position="199"/>
        <end position="219"/>
    </location>
</feature>
<feature type="transmembrane region" description="Helical" evidence="2">
    <location>
        <begin position="84"/>
        <end position="105"/>
    </location>
</feature>
<feature type="transmembrane region" description="Helical" evidence="2">
    <location>
        <begin position="33"/>
        <end position="55"/>
    </location>
</feature>
<feature type="compositionally biased region" description="Acidic residues" evidence="1">
    <location>
        <begin position="170"/>
        <end position="184"/>
    </location>
</feature>
<keyword evidence="4" id="KW-1185">Reference proteome</keyword>
<evidence type="ECO:0000256" key="2">
    <source>
        <dbReference type="SAM" id="Phobius"/>
    </source>
</evidence>
<feature type="compositionally biased region" description="Basic and acidic residues" evidence="1">
    <location>
        <begin position="159"/>
        <end position="169"/>
    </location>
</feature>
<reference evidence="4" key="1">
    <citation type="journal article" date="2016" name="Genome Announc.">
        <title>Draft genome sequences of fungus Aspergillus calidoustus.</title>
        <authorList>
            <person name="Horn F."/>
            <person name="Linde J."/>
            <person name="Mattern D.J."/>
            <person name="Walther G."/>
            <person name="Guthke R."/>
            <person name="Scherlach K."/>
            <person name="Martin K."/>
            <person name="Brakhage A.A."/>
            <person name="Petzke L."/>
            <person name="Valiante V."/>
        </authorList>
    </citation>
    <scope>NUCLEOTIDE SEQUENCE [LARGE SCALE GENOMIC DNA]</scope>
    <source>
        <strain evidence="4">SF006504</strain>
    </source>
</reference>